<dbReference type="GO" id="GO:0004029">
    <property type="term" value="F:aldehyde dehydrogenase (NAD+) activity"/>
    <property type="evidence" value="ECO:0007669"/>
    <property type="project" value="TreeGrafter"/>
</dbReference>
<organism evidence="2 3">
    <name type="scientific">Coleophoma cylindrospora</name>
    <dbReference type="NCBI Taxonomy" id="1849047"/>
    <lineage>
        <taxon>Eukaryota</taxon>
        <taxon>Fungi</taxon>
        <taxon>Dikarya</taxon>
        <taxon>Ascomycota</taxon>
        <taxon>Pezizomycotina</taxon>
        <taxon>Leotiomycetes</taxon>
        <taxon>Helotiales</taxon>
        <taxon>Dermateaceae</taxon>
        <taxon>Coleophoma</taxon>
    </lineage>
</organism>
<dbReference type="Pfam" id="PF01370">
    <property type="entry name" value="Epimerase"/>
    <property type="match status" value="1"/>
</dbReference>
<dbReference type="PANTHER" id="PTHR48079">
    <property type="entry name" value="PROTEIN YEEZ"/>
    <property type="match status" value="1"/>
</dbReference>
<evidence type="ECO:0000259" key="1">
    <source>
        <dbReference type="Pfam" id="PF01370"/>
    </source>
</evidence>
<dbReference type="InterPro" id="IPR036291">
    <property type="entry name" value="NAD(P)-bd_dom_sf"/>
</dbReference>
<dbReference type="PANTHER" id="PTHR48079:SF3">
    <property type="entry name" value="NAD-DEPENDENT EPIMERASE_DEHYDRATASE DOMAIN-CONTAINING PROTEIN"/>
    <property type="match status" value="1"/>
</dbReference>
<dbReference type="InterPro" id="IPR051783">
    <property type="entry name" value="NAD(P)-dependent_oxidoreduct"/>
</dbReference>
<dbReference type="OrthoDB" id="2735536at2759"/>
<gene>
    <name evidence="2" type="ORF">BP6252_04428</name>
</gene>
<dbReference type="GO" id="GO:0005737">
    <property type="term" value="C:cytoplasm"/>
    <property type="evidence" value="ECO:0007669"/>
    <property type="project" value="TreeGrafter"/>
</dbReference>
<comment type="caution">
    <text evidence="2">The sequence shown here is derived from an EMBL/GenBank/DDBJ whole genome shotgun (WGS) entry which is preliminary data.</text>
</comment>
<dbReference type="Gene3D" id="3.40.50.720">
    <property type="entry name" value="NAD(P)-binding Rossmann-like Domain"/>
    <property type="match status" value="1"/>
</dbReference>
<reference evidence="2 3" key="1">
    <citation type="journal article" date="2018" name="IMA Fungus">
        <title>IMA Genome-F 9: Draft genome sequence of Annulohypoxylon stygium, Aspergillus mulundensis, Berkeleyomyces basicola (syn. Thielaviopsis basicola), Ceratocystis smalleyi, two Cercospora beticola strains, Coleophoma cylindrospora, Fusarium fracticaudum, Phialophora cf. hyalina, and Morchella septimelata.</title>
        <authorList>
            <person name="Wingfield B.D."/>
            <person name="Bills G.F."/>
            <person name="Dong Y."/>
            <person name="Huang W."/>
            <person name="Nel W.J."/>
            <person name="Swalarsk-Parry B.S."/>
            <person name="Vaghefi N."/>
            <person name="Wilken P.M."/>
            <person name="An Z."/>
            <person name="de Beer Z.W."/>
            <person name="De Vos L."/>
            <person name="Chen L."/>
            <person name="Duong T.A."/>
            <person name="Gao Y."/>
            <person name="Hammerbacher A."/>
            <person name="Kikkert J.R."/>
            <person name="Li Y."/>
            <person name="Li H."/>
            <person name="Li K."/>
            <person name="Li Q."/>
            <person name="Liu X."/>
            <person name="Ma X."/>
            <person name="Naidoo K."/>
            <person name="Pethybridge S.J."/>
            <person name="Sun J."/>
            <person name="Steenkamp E.T."/>
            <person name="van der Nest M.A."/>
            <person name="van Wyk S."/>
            <person name="Wingfield M.J."/>
            <person name="Xiong C."/>
            <person name="Yue Q."/>
            <person name="Zhang X."/>
        </authorList>
    </citation>
    <scope>NUCLEOTIDE SEQUENCE [LARGE SCALE GENOMIC DNA]</scope>
    <source>
        <strain evidence="2 3">BP6252</strain>
    </source>
</reference>
<keyword evidence="3" id="KW-1185">Reference proteome</keyword>
<evidence type="ECO:0000313" key="2">
    <source>
        <dbReference type="EMBL" id="RDW79790.1"/>
    </source>
</evidence>
<feature type="domain" description="NAD-dependent epimerase/dehydratase" evidence="1">
    <location>
        <begin position="12"/>
        <end position="236"/>
    </location>
</feature>
<accession>A0A3D8S0Y3</accession>
<name>A0A3D8S0Y3_9HELO</name>
<sequence length="345" mass="38243">MDATASFNDKTVLVTGANGFIGNCTARAFARAGWKTYGLVRSESSIAYLERSEIIPILGSASDLSFLDTNAALRDVAFDIIVSTTENLSDYLPHFTDTVSLLEAVARRAKQRTGKKPLVLFSSGCKDYGTTALHGSAELHAHTETSPLRPAFIIKPRTENSLQLLEHDELFHTAVLRPTTVYGLSGSYYARFFERAEAARSEPGGVLRIAQRKQSIVHGTHGDDVGEAYLALARHAVVHGTTELHGQCFNISGRKYEVLEDIIAALVREYGLAGVEWLGEDEEVIDWTQPRELDADDVLMGFSQWVGSQKIRDLTGWCDRRMSFQDGLSVYRKSFEAFRDSKSRI</sequence>
<dbReference type="SUPFAM" id="SSF51735">
    <property type="entry name" value="NAD(P)-binding Rossmann-fold domains"/>
    <property type="match status" value="1"/>
</dbReference>
<dbReference type="InterPro" id="IPR001509">
    <property type="entry name" value="Epimerase_deHydtase"/>
</dbReference>
<evidence type="ECO:0000313" key="3">
    <source>
        <dbReference type="Proteomes" id="UP000256645"/>
    </source>
</evidence>
<dbReference type="Proteomes" id="UP000256645">
    <property type="component" value="Unassembled WGS sequence"/>
</dbReference>
<dbReference type="EMBL" id="PDLM01000004">
    <property type="protein sequence ID" value="RDW79790.1"/>
    <property type="molecule type" value="Genomic_DNA"/>
</dbReference>
<protein>
    <recommendedName>
        <fullName evidence="1">NAD-dependent epimerase/dehydratase domain-containing protein</fullName>
    </recommendedName>
</protein>
<proteinExistence type="predicted"/>
<dbReference type="AlphaFoldDB" id="A0A3D8S0Y3"/>